<comment type="caution">
    <text evidence="3">The sequence shown here is derived from an EMBL/GenBank/DDBJ whole genome shotgun (WGS) entry which is preliminary data.</text>
</comment>
<evidence type="ECO:0000313" key="3">
    <source>
        <dbReference type="EMBL" id="CAF9906589.1"/>
    </source>
</evidence>
<keyword evidence="1" id="KW-0067">ATP-binding</keyword>
<keyword evidence="4" id="KW-1185">Reference proteome</keyword>
<reference evidence="3" key="1">
    <citation type="submission" date="2021-03" db="EMBL/GenBank/DDBJ databases">
        <authorList>
            <person name="Tagirdzhanova G."/>
        </authorList>
    </citation>
    <scope>NUCLEOTIDE SEQUENCE</scope>
</reference>
<evidence type="ECO:0000256" key="1">
    <source>
        <dbReference type="PROSITE-ProRule" id="PRU10141"/>
    </source>
</evidence>
<dbReference type="GO" id="GO:0004674">
    <property type="term" value="F:protein serine/threonine kinase activity"/>
    <property type="evidence" value="ECO:0007669"/>
    <property type="project" value="TreeGrafter"/>
</dbReference>
<dbReference type="AlphaFoldDB" id="A0A8H3EHE6"/>
<protein>
    <recommendedName>
        <fullName evidence="2">Protein kinase domain-containing protein</fullName>
    </recommendedName>
</protein>
<organism evidence="3 4">
    <name type="scientific">Alectoria fallacina</name>
    <dbReference type="NCBI Taxonomy" id="1903189"/>
    <lineage>
        <taxon>Eukaryota</taxon>
        <taxon>Fungi</taxon>
        <taxon>Dikarya</taxon>
        <taxon>Ascomycota</taxon>
        <taxon>Pezizomycotina</taxon>
        <taxon>Lecanoromycetes</taxon>
        <taxon>OSLEUM clade</taxon>
        <taxon>Lecanoromycetidae</taxon>
        <taxon>Lecanorales</taxon>
        <taxon>Lecanorineae</taxon>
        <taxon>Parmeliaceae</taxon>
        <taxon>Alectoria</taxon>
    </lineage>
</organism>
<dbReference type="GO" id="GO:0005524">
    <property type="term" value="F:ATP binding"/>
    <property type="evidence" value="ECO:0007669"/>
    <property type="project" value="UniProtKB-UniRule"/>
</dbReference>
<feature type="domain" description="Protein kinase" evidence="2">
    <location>
        <begin position="48"/>
        <end position="338"/>
    </location>
</feature>
<evidence type="ECO:0000313" key="4">
    <source>
        <dbReference type="Proteomes" id="UP000664203"/>
    </source>
</evidence>
<dbReference type="InterPro" id="IPR011009">
    <property type="entry name" value="Kinase-like_dom_sf"/>
</dbReference>
<dbReference type="PANTHER" id="PTHR44329">
    <property type="entry name" value="SERINE/THREONINE-PROTEIN KINASE TNNI3K-RELATED"/>
    <property type="match status" value="1"/>
</dbReference>
<accession>A0A8H3EHE6</accession>
<evidence type="ECO:0000259" key="2">
    <source>
        <dbReference type="PROSITE" id="PS50011"/>
    </source>
</evidence>
<keyword evidence="1" id="KW-0547">Nucleotide-binding</keyword>
<dbReference type="Gene3D" id="1.10.510.10">
    <property type="entry name" value="Transferase(Phosphotransferase) domain 1"/>
    <property type="match status" value="1"/>
</dbReference>
<sequence>MTSALEPYYPTSQILSEIDSTIAKHDDLVSFMGLMQKCGVDLLPIKWQPALADLGRGGSANVSQALINTQTNYAFKRVFFTDGGTEKSFERLVKEVSILSHPELRNHDSMIQLEAYCCEILEKPERISPVLIFATAPLGDLQSFMLSEEARSLSSNVKLGFCLDIARALSALHGLYILHGDIKPMNALVYEQNGKLSVKLADLGDASICSNEESIVYLPRSRPWFAPEYHHRGFRFLQAKKMDVYSFGLLCFWLLLGNSLLHRSQGSASVDPGLPFTIAALETLKQSNTLQDTAKEFLVGVKDLTLEQQRSLFSLFDLTLAKDPEARPSDFVLILKLLGNDR</sequence>
<dbReference type="EMBL" id="CAJPDR010000017">
    <property type="protein sequence ID" value="CAF9906589.1"/>
    <property type="molecule type" value="Genomic_DNA"/>
</dbReference>
<name>A0A8H3EHE6_9LECA</name>
<gene>
    <name evidence="3" type="ORF">ALECFALPRED_002449</name>
</gene>
<dbReference type="InterPro" id="IPR017441">
    <property type="entry name" value="Protein_kinase_ATP_BS"/>
</dbReference>
<dbReference type="SUPFAM" id="SSF56112">
    <property type="entry name" value="Protein kinase-like (PK-like)"/>
    <property type="match status" value="1"/>
</dbReference>
<feature type="binding site" evidence="1">
    <location>
        <position position="76"/>
    </location>
    <ligand>
        <name>ATP</name>
        <dbReference type="ChEBI" id="CHEBI:30616"/>
    </ligand>
</feature>
<proteinExistence type="predicted"/>
<dbReference type="Pfam" id="PF00069">
    <property type="entry name" value="Pkinase"/>
    <property type="match status" value="1"/>
</dbReference>
<dbReference type="PROSITE" id="PS50011">
    <property type="entry name" value="PROTEIN_KINASE_DOM"/>
    <property type="match status" value="1"/>
</dbReference>
<dbReference type="Proteomes" id="UP000664203">
    <property type="component" value="Unassembled WGS sequence"/>
</dbReference>
<dbReference type="OrthoDB" id="626167at2759"/>
<dbReference type="InterPro" id="IPR051681">
    <property type="entry name" value="Ser/Thr_Kinases-Pseudokinases"/>
</dbReference>
<dbReference type="SMART" id="SM00220">
    <property type="entry name" value="S_TKc"/>
    <property type="match status" value="1"/>
</dbReference>
<dbReference type="PROSITE" id="PS00107">
    <property type="entry name" value="PROTEIN_KINASE_ATP"/>
    <property type="match status" value="1"/>
</dbReference>
<dbReference type="CDD" id="cd00180">
    <property type="entry name" value="PKc"/>
    <property type="match status" value="1"/>
</dbReference>
<dbReference type="InterPro" id="IPR000719">
    <property type="entry name" value="Prot_kinase_dom"/>
</dbReference>